<dbReference type="PANTHER" id="PTHR47723">
    <property type="entry name" value="OS05G0353850 PROTEIN"/>
    <property type="match status" value="1"/>
</dbReference>
<dbReference type="CDD" id="cd06222">
    <property type="entry name" value="RNase_H_like"/>
    <property type="match status" value="1"/>
</dbReference>
<dbReference type="Proteomes" id="UP001396334">
    <property type="component" value="Unassembled WGS sequence"/>
</dbReference>
<evidence type="ECO:0000259" key="1">
    <source>
        <dbReference type="Pfam" id="PF13456"/>
    </source>
</evidence>
<dbReference type="Gene3D" id="3.30.420.10">
    <property type="entry name" value="Ribonuclease H-like superfamily/Ribonuclease H"/>
    <property type="match status" value="1"/>
</dbReference>
<dbReference type="Pfam" id="PF13456">
    <property type="entry name" value="RVT_3"/>
    <property type="match status" value="1"/>
</dbReference>
<accession>A0ABR2T2T9</accession>
<dbReference type="EMBL" id="JBBPBN010000009">
    <property type="protein sequence ID" value="KAK9031798.1"/>
    <property type="molecule type" value="Genomic_DNA"/>
</dbReference>
<evidence type="ECO:0000313" key="4">
    <source>
        <dbReference type="Proteomes" id="UP001396334"/>
    </source>
</evidence>
<proteinExistence type="predicted"/>
<dbReference type="Pfam" id="PF13966">
    <property type="entry name" value="zf-RVT"/>
    <property type="match status" value="1"/>
</dbReference>
<dbReference type="InterPro" id="IPR044730">
    <property type="entry name" value="RNase_H-like_dom_plant"/>
</dbReference>
<evidence type="ECO:0000313" key="3">
    <source>
        <dbReference type="EMBL" id="KAK9031798.1"/>
    </source>
</evidence>
<reference evidence="3 4" key="1">
    <citation type="journal article" date="2024" name="G3 (Bethesda)">
        <title>Genome assembly of Hibiscus sabdariffa L. provides insights into metabolisms of medicinal natural products.</title>
        <authorList>
            <person name="Kim T."/>
        </authorList>
    </citation>
    <scope>NUCLEOTIDE SEQUENCE [LARGE SCALE GENOMIC DNA]</scope>
    <source>
        <strain evidence="3">TK-2024</strain>
        <tissue evidence="3">Old leaves</tissue>
    </source>
</reference>
<name>A0ABR2T2T9_9ROSI</name>
<dbReference type="InterPro" id="IPR036397">
    <property type="entry name" value="RNaseH_sf"/>
</dbReference>
<feature type="domain" description="RNase H type-1" evidence="1">
    <location>
        <begin position="192"/>
        <end position="243"/>
    </location>
</feature>
<organism evidence="3 4">
    <name type="scientific">Hibiscus sabdariffa</name>
    <name type="common">roselle</name>
    <dbReference type="NCBI Taxonomy" id="183260"/>
    <lineage>
        <taxon>Eukaryota</taxon>
        <taxon>Viridiplantae</taxon>
        <taxon>Streptophyta</taxon>
        <taxon>Embryophyta</taxon>
        <taxon>Tracheophyta</taxon>
        <taxon>Spermatophyta</taxon>
        <taxon>Magnoliopsida</taxon>
        <taxon>eudicotyledons</taxon>
        <taxon>Gunneridae</taxon>
        <taxon>Pentapetalae</taxon>
        <taxon>rosids</taxon>
        <taxon>malvids</taxon>
        <taxon>Malvales</taxon>
        <taxon>Malvaceae</taxon>
        <taxon>Malvoideae</taxon>
        <taxon>Hibiscus</taxon>
    </lineage>
</organism>
<dbReference type="InterPro" id="IPR002156">
    <property type="entry name" value="RNaseH_domain"/>
</dbReference>
<dbReference type="InterPro" id="IPR053151">
    <property type="entry name" value="RNase_H-like"/>
</dbReference>
<comment type="caution">
    <text evidence="3">The sequence shown here is derived from an EMBL/GenBank/DDBJ whole genome shotgun (WGS) entry which is preliminary data.</text>
</comment>
<evidence type="ECO:0008006" key="5">
    <source>
        <dbReference type="Google" id="ProtNLM"/>
    </source>
</evidence>
<keyword evidence="4" id="KW-1185">Reference proteome</keyword>
<feature type="domain" description="Reverse transcriptase zinc-binding" evidence="2">
    <location>
        <begin position="54"/>
        <end position="140"/>
    </location>
</feature>
<protein>
    <recommendedName>
        <fullName evidence="5">Reverse transcriptase zinc-binding domain-containing protein</fullName>
    </recommendedName>
</protein>
<evidence type="ECO:0000259" key="2">
    <source>
        <dbReference type="Pfam" id="PF13966"/>
    </source>
</evidence>
<gene>
    <name evidence="3" type="ORF">V6N11_056086</name>
</gene>
<dbReference type="PANTHER" id="PTHR47723:SF19">
    <property type="entry name" value="POLYNUCLEOTIDYL TRANSFERASE, RIBONUCLEASE H-LIKE SUPERFAMILY PROTEIN"/>
    <property type="match status" value="1"/>
</dbReference>
<dbReference type="InterPro" id="IPR026960">
    <property type="entry name" value="RVT-Znf"/>
</dbReference>
<sequence length="332" mass="37281">MAAEMVSVSSDWDWSRISSLLPLEIRDRIAAVQPPQVGLDADAPEWRWTDTRQFMSSSAYAFLSDMVSGSSDNFWQKVWALSIPQRVRTFLWITLHNRKLTNAKRFRRHLAPSAICDICGFHTEAMDHILRHCVAARGTWTRVICLELLVVFLQTPFEEWFKRNLVSTSGLPFILTKSLHWSRPPPGWIKGNVDASVDTANGLAAIGGVIRDEHGDWIVGFTRHVGRCSVLLAELWALHDMLARAQRTCNLLDDKLAAWGRLNSQDVLTLPSPPSSLLVVVEADKNSTRLDPLELQDWYGNVDAVCFALRVDHVEEELLEMVSAGSEPVGIG</sequence>